<dbReference type="InterPro" id="IPR004839">
    <property type="entry name" value="Aminotransferase_I/II_large"/>
</dbReference>
<keyword evidence="4 7" id="KW-0808">Transferase</keyword>
<gene>
    <name evidence="7" type="ORF">CZ674_06955</name>
</gene>
<evidence type="ECO:0000256" key="3">
    <source>
        <dbReference type="ARBA" id="ARBA00022576"/>
    </source>
</evidence>
<dbReference type="Proteomes" id="UP000195787">
    <property type="component" value="Unassembled WGS sequence"/>
</dbReference>
<comment type="similarity">
    <text evidence="2">Belongs to the class-I pyridoxal-phosphate-dependent aminotransferase family.</text>
</comment>
<evidence type="ECO:0000259" key="6">
    <source>
        <dbReference type="Pfam" id="PF00155"/>
    </source>
</evidence>
<dbReference type="Gene3D" id="3.90.1150.10">
    <property type="entry name" value="Aspartate Aminotransferase, domain 1"/>
    <property type="match status" value="1"/>
</dbReference>
<dbReference type="Gene3D" id="3.40.640.10">
    <property type="entry name" value="Type I PLP-dependent aspartate aminotransferase-like (Major domain)"/>
    <property type="match status" value="1"/>
</dbReference>
<proteinExistence type="inferred from homology"/>
<dbReference type="PANTHER" id="PTHR43807">
    <property type="entry name" value="FI04487P"/>
    <property type="match status" value="1"/>
</dbReference>
<dbReference type="OrthoDB" id="9763453at2"/>
<dbReference type="InterPro" id="IPR015421">
    <property type="entry name" value="PyrdxlP-dep_Trfase_major"/>
</dbReference>
<reference evidence="7 8" key="1">
    <citation type="submission" date="2017-02" db="EMBL/GenBank/DDBJ databases">
        <authorList>
            <person name="Peterson S.W."/>
        </authorList>
    </citation>
    <scope>NUCLEOTIDE SEQUENCE [LARGE SCALE GENOMIC DNA]</scope>
    <source>
        <strain evidence="7 8">LMG 22410</strain>
    </source>
</reference>
<dbReference type="EMBL" id="FUHU01000028">
    <property type="protein sequence ID" value="SJM60082.1"/>
    <property type="molecule type" value="Genomic_DNA"/>
</dbReference>
<keyword evidence="5" id="KW-0663">Pyridoxal phosphate</keyword>
<dbReference type="GO" id="GO:0016212">
    <property type="term" value="F:kynurenine-oxoglutarate transaminase activity"/>
    <property type="evidence" value="ECO:0007669"/>
    <property type="project" value="TreeGrafter"/>
</dbReference>
<dbReference type="GO" id="GO:0030170">
    <property type="term" value="F:pyridoxal phosphate binding"/>
    <property type="evidence" value="ECO:0007669"/>
    <property type="project" value="InterPro"/>
</dbReference>
<evidence type="ECO:0000256" key="1">
    <source>
        <dbReference type="ARBA" id="ARBA00001933"/>
    </source>
</evidence>
<dbReference type="RefSeq" id="WP_086991823.1">
    <property type="nucleotide sequence ID" value="NZ_FUHU01000028.1"/>
</dbReference>
<keyword evidence="3 7" id="KW-0032">Aminotransferase</keyword>
<dbReference type="InterPro" id="IPR015422">
    <property type="entry name" value="PyrdxlP-dep_Trfase_small"/>
</dbReference>
<dbReference type="EC" id="2.6.1.1" evidence="7"/>
<evidence type="ECO:0000256" key="5">
    <source>
        <dbReference type="ARBA" id="ARBA00022898"/>
    </source>
</evidence>
<evidence type="ECO:0000256" key="2">
    <source>
        <dbReference type="ARBA" id="ARBA00007441"/>
    </source>
</evidence>
<dbReference type="SUPFAM" id="SSF53383">
    <property type="entry name" value="PLP-dependent transferases"/>
    <property type="match status" value="1"/>
</dbReference>
<dbReference type="Pfam" id="PF00155">
    <property type="entry name" value="Aminotran_1_2"/>
    <property type="match status" value="1"/>
</dbReference>
<evidence type="ECO:0000313" key="7">
    <source>
        <dbReference type="EMBL" id="SJM60082.1"/>
    </source>
</evidence>
<feature type="domain" description="Aminotransferase class I/classII large" evidence="6">
    <location>
        <begin position="40"/>
        <end position="387"/>
    </location>
</feature>
<dbReference type="CDD" id="cd00609">
    <property type="entry name" value="AAT_like"/>
    <property type="match status" value="1"/>
</dbReference>
<dbReference type="InterPro" id="IPR015424">
    <property type="entry name" value="PyrdxlP-dep_Trfase"/>
</dbReference>
<dbReference type="GO" id="GO:0005737">
    <property type="term" value="C:cytoplasm"/>
    <property type="evidence" value="ECO:0007669"/>
    <property type="project" value="TreeGrafter"/>
</dbReference>
<dbReference type="AlphaFoldDB" id="A0A1R4FWH5"/>
<organism evidence="7 8">
    <name type="scientific">Agrococcus casei LMG 22410</name>
    <dbReference type="NCBI Taxonomy" id="1255656"/>
    <lineage>
        <taxon>Bacteria</taxon>
        <taxon>Bacillati</taxon>
        <taxon>Actinomycetota</taxon>
        <taxon>Actinomycetes</taxon>
        <taxon>Micrococcales</taxon>
        <taxon>Microbacteriaceae</taxon>
        <taxon>Agrococcus</taxon>
    </lineage>
</organism>
<protein>
    <submittedName>
        <fullName evidence="7">Aspartate aminotransferase</fullName>
        <ecNumber evidence="7">2.6.1.1</ecNumber>
    </submittedName>
</protein>
<sequence length="400" mass="42761">MNDLPWLKTARAAQLAGDDGALRPTVFAEMTAIAAETGAVNLGQGFPDFDGPPEILEAARQAIADGVNQYGPGRGNPILIDAVRDQRRRHYGLEHARDEVLITVGATEAISAALLAYCDTGDEVIAFEPYYDEYAAVAALAGAKLVPVALQVGDFQPDPADLERAITPRTKAIVLNSPHNPTGAVFTPERLRAIAEIANRHGILVISDEVYEHLTFGPRHVPIAALGLDPDLSIAISSGGKTFSVTGWKVGWAVSTPRRISEITAVKQYMSFVGSVPLQPAIALGLGLSDAFFDTLRAQFTAKRDRLVEGLEATGMRVFTPESGYFALADVAPLGHASATELAYALPREAGVAAVPVSPFARPGRDDLRSIMRFAFCKRDETIAEASKRLQEFAARAAQS</sequence>
<dbReference type="PANTHER" id="PTHR43807:SF20">
    <property type="entry name" value="FI04487P"/>
    <property type="match status" value="1"/>
</dbReference>
<name>A0A1R4FWH5_9MICO</name>
<comment type="cofactor">
    <cofactor evidence="1">
        <name>pyridoxal 5'-phosphate</name>
        <dbReference type="ChEBI" id="CHEBI:597326"/>
    </cofactor>
</comment>
<evidence type="ECO:0000313" key="8">
    <source>
        <dbReference type="Proteomes" id="UP000195787"/>
    </source>
</evidence>
<evidence type="ECO:0000256" key="4">
    <source>
        <dbReference type="ARBA" id="ARBA00022679"/>
    </source>
</evidence>
<dbReference type="InterPro" id="IPR051326">
    <property type="entry name" value="Kynurenine-oxoglutarate_AT"/>
</dbReference>
<keyword evidence="8" id="KW-1185">Reference proteome</keyword>
<accession>A0A1R4FWH5</accession>
<dbReference type="GeneID" id="303172953"/>
<dbReference type="GO" id="GO:0004069">
    <property type="term" value="F:L-aspartate:2-oxoglutarate aminotransferase activity"/>
    <property type="evidence" value="ECO:0007669"/>
    <property type="project" value="UniProtKB-EC"/>
</dbReference>
<dbReference type="FunFam" id="3.40.640.10:FF:000033">
    <property type="entry name" value="Aspartate aminotransferase"/>
    <property type="match status" value="1"/>
</dbReference>